<dbReference type="EMBL" id="MU393487">
    <property type="protein sequence ID" value="KAI4864364.1"/>
    <property type="molecule type" value="Genomic_DNA"/>
</dbReference>
<protein>
    <submittedName>
        <fullName evidence="1">SUR7/PalI family-domain-containing protein</fullName>
    </submittedName>
</protein>
<organism evidence="1 2">
    <name type="scientific">Hypoxylon rubiginosum</name>
    <dbReference type="NCBI Taxonomy" id="110542"/>
    <lineage>
        <taxon>Eukaryota</taxon>
        <taxon>Fungi</taxon>
        <taxon>Dikarya</taxon>
        <taxon>Ascomycota</taxon>
        <taxon>Pezizomycotina</taxon>
        <taxon>Sordariomycetes</taxon>
        <taxon>Xylariomycetidae</taxon>
        <taxon>Xylariales</taxon>
        <taxon>Hypoxylaceae</taxon>
        <taxon>Hypoxylon</taxon>
    </lineage>
</organism>
<dbReference type="Proteomes" id="UP001497700">
    <property type="component" value="Unassembled WGS sequence"/>
</dbReference>
<evidence type="ECO:0000313" key="1">
    <source>
        <dbReference type="EMBL" id="KAI4864364.1"/>
    </source>
</evidence>
<gene>
    <name evidence="1" type="ORF">F4820DRAFT_335893</name>
</gene>
<proteinExistence type="predicted"/>
<accession>A0ACB9YYB3</accession>
<sequence length="258" mass="28173">MARLNAYLAPLSLIFLAGSLVMLWFIILSAVTTTSPLNQTYFLSARTDGITGARSVTQWAYFYICGEGNVDCSKAAPAPPLGWAWSGNPTGAPSELIGTHGGDTTSFYYYYMWRFGWVFYLIALVFSVLAFFCGFVACFGRLGSAIAGLTALVALFFHTIAVSLMTAVFVRMRNVFLANGRDASLGRYAFGFSWGSWTALLIATVLFCIGIRGSGDNSYSGGTGAGGRRRWGRQRSVRSRRSYDLNGTNGRRVKEDYA</sequence>
<name>A0ACB9YYB3_9PEZI</name>
<reference evidence="1 2" key="1">
    <citation type="journal article" date="2022" name="New Phytol.">
        <title>Ecological generalism drives hyperdiversity of secondary metabolite gene clusters in xylarialean endophytes.</title>
        <authorList>
            <person name="Franco M.E.E."/>
            <person name="Wisecaver J.H."/>
            <person name="Arnold A.E."/>
            <person name="Ju Y.M."/>
            <person name="Slot J.C."/>
            <person name="Ahrendt S."/>
            <person name="Moore L.P."/>
            <person name="Eastman K.E."/>
            <person name="Scott K."/>
            <person name="Konkel Z."/>
            <person name="Mondo S.J."/>
            <person name="Kuo A."/>
            <person name="Hayes R.D."/>
            <person name="Haridas S."/>
            <person name="Andreopoulos B."/>
            <person name="Riley R."/>
            <person name="LaButti K."/>
            <person name="Pangilinan J."/>
            <person name="Lipzen A."/>
            <person name="Amirebrahimi M."/>
            <person name="Yan J."/>
            <person name="Adam C."/>
            <person name="Keymanesh K."/>
            <person name="Ng V."/>
            <person name="Louie K."/>
            <person name="Northen T."/>
            <person name="Drula E."/>
            <person name="Henrissat B."/>
            <person name="Hsieh H.M."/>
            <person name="Youens-Clark K."/>
            <person name="Lutzoni F."/>
            <person name="Miadlikowska J."/>
            <person name="Eastwood D.C."/>
            <person name="Hamelin R.C."/>
            <person name="Grigoriev I.V."/>
            <person name="U'Ren J.M."/>
        </authorList>
    </citation>
    <scope>NUCLEOTIDE SEQUENCE [LARGE SCALE GENOMIC DNA]</scope>
    <source>
        <strain evidence="1 2">CBS 119005</strain>
    </source>
</reference>
<evidence type="ECO:0000313" key="2">
    <source>
        <dbReference type="Proteomes" id="UP001497700"/>
    </source>
</evidence>
<comment type="caution">
    <text evidence="1">The sequence shown here is derived from an EMBL/GenBank/DDBJ whole genome shotgun (WGS) entry which is preliminary data.</text>
</comment>
<keyword evidence="2" id="KW-1185">Reference proteome</keyword>